<dbReference type="PROSITE" id="PS50110">
    <property type="entry name" value="RESPONSE_REGULATORY"/>
    <property type="match status" value="1"/>
</dbReference>
<feature type="domain" description="Response regulatory" evidence="7">
    <location>
        <begin position="3"/>
        <end position="118"/>
    </location>
</feature>
<dbReference type="EMBL" id="CP089983">
    <property type="protein sequence ID" value="WXB06050.1"/>
    <property type="molecule type" value="Genomic_DNA"/>
</dbReference>
<reference evidence="8" key="1">
    <citation type="submission" date="2021-12" db="EMBL/GenBank/DDBJ databases">
        <title>Discovery of the Pendulisporaceae a myxobacterial family with distinct sporulation behavior and unique specialized metabolism.</title>
        <authorList>
            <person name="Garcia R."/>
            <person name="Popoff A."/>
            <person name="Bader C.D."/>
            <person name="Loehr J."/>
            <person name="Walesch S."/>
            <person name="Walt C."/>
            <person name="Boldt J."/>
            <person name="Bunk B."/>
            <person name="Haeckl F.J.F.P.J."/>
            <person name="Gunesch A.P."/>
            <person name="Birkelbach J."/>
            <person name="Nuebel U."/>
            <person name="Pietschmann T."/>
            <person name="Bach T."/>
            <person name="Mueller R."/>
        </authorList>
    </citation>
    <scope>NUCLEOTIDE SEQUENCE</scope>
    <source>
        <strain evidence="8">MSr11367</strain>
    </source>
</reference>
<dbReference type="PANTHER" id="PTHR43214:SF24">
    <property type="entry name" value="TRANSCRIPTIONAL REGULATORY PROTEIN NARL-RELATED"/>
    <property type="match status" value="1"/>
</dbReference>
<feature type="modified residue" description="4-aspartylphosphate" evidence="5">
    <location>
        <position position="53"/>
    </location>
</feature>
<keyword evidence="1 5" id="KW-0597">Phosphoprotein</keyword>
<dbReference type="SMART" id="SM00421">
    <property type="entry name" value="HTH_LUXR"/>
    <property type="match status" value="1"/>
</dbReference>
<evidence type="ECO:0000313" key="9">
    <source>
        <dbReference type="Proteomes" id="UP001374803"/>
    </source>
</evidence>
<dbReference type="InterPro" id="IPR058245">
    <property type="entry name" value="NreC/VraR/RcsB-like_REC"/>
</dbReference>
<keyword evidence="4" id="KW-0804">Transcription</keyword>
<sequence>MIRVLIVDDQALFREGLRTVLGARGVDVVGEASNGEEAVALASELAPDVVLMDLRMPVLDGVEATRRISKLPHAPRVIALTTFDDDASVFEALRAGALGYLLKDTRSEKLVEAIGLAARGEALLQPSIAAKLVSEFARLSAIPKRDAAAELGLSERELAVLRELARGASNKEIAVALSIAEGTVKNHVTSIFTKLGVQDRTQAALKARELGIS</sequence>
<evidence type="ECO:0000259" key="7">
    <source>
        <dbReference type="PROSITE" id="PS50110"/>
    </source>
</evidence>
<keyword evidence="3" id="KW-0238">DNA-binding</keyword>
<evidence type="ECO:0000313" key="8">
    <source>
        <dbReference type="EMBL" id="WXB06050.1"/>
    </source>
</evidence>
<evidence type="ECO:0000256" key="5">
    <source>
        <dbReference type="PROSITE-ProRule" id="PRU00169"/>
    </source>
</evidence>
<dbReference type="InterPro" id="IPR039420">
    <property type="entry name" value="WalR-like"/>
</dbReference>
<keyword evidence="2" id="KW-0805">Transcription regulation</keyword>
<dbReference type="PROSITE" id="PS00622">
    <property type="entry name" value="HTH_LUXR_1"/>
    <property type="match status" value="1"/>
</dbReference>
<dbReference type="PROSITE" id="PS50043">
    <property type="entry name" value="HTH_LUXR_2"/>
    <property type="match status" value="1"/>
</dbReference>
<gene>
    <name evidence="8" type="ORF">LVJ94_02065</name>
</gene>
<name>A0ABZ2L5K0_9BACT</name>
<dbReference type="SUPFAM" id="SSF52172">
    <property type="entry name" value="CheY-like"/>
    <property type="match status" value="1"/>
</dbReference>
<dbReference type="PRINTS" id="PR00038">
    <property type="entry name" value="HTHLUXR"/>
</dbReference>
<feature type="domain" description="HTH luxR-type" evidence="6">
    <location>
        <begin position="146"/>
        <end position="211"/>
    </location>
</feature>
<proteinExistence type="predicted"/>
<evidence type="ECO:0000256" key="1">
    <source>
        <dbReference type="ARBA" id="ARBA00022553"/>
    </source>
</evidence>
<dbReference type="Pfam" id="PF00072">
    <property type="entry name" value="Response_reg"/>
    <property type="match status" value="1"/>
</dbReference>
<dbReference type="CDD" id="cd06170">
    <property type="entry name" value="LuxR_C_like"/>
    <property type="match status" value="1"/>
</dbReference>
<organism evidence="8 9">
    <name type="scientific">Pendulispora rubella</name>
    <dbReference type="NCBI Taxonomy" id="2741070"/>
    <lineage>
        <taxon>Bacteria</taxon>
        <taxon>Pseudomonadati</taxon>
        <taxon>Myxococcota</taxon>
        <taxon>Myxococcia</taxon>
        <taxon>Myxococcales</taxon>
        <taxon>Sorangiineae</taxon>
        <taxon>Pendulisporaceae</taxon>
        <taxon>Pendulispora</taxon>
    </lineage>
</organism>
<dbReference type="Proteomes" id="UP001374803">
    <property type="component" value="Chromosome"/>
</dbReference>
<evidence type="ECO:0000259" key="6">
    <source>
        <dbReference type="PROSITE" id="PS50043"/>
    </source>
</evidence>
<protein>
    <submittedName>
        <fullName evidence="8">Response regulator transcription factor</fullName>
    </submittedName>
</protein>
<evidence type="ECO:0000256" key="2">
    <source>
        <dbReference type="ARBA" id="ARBA00023015"/>
    </source>
</evidence>
<dbReference type="InterPro" id="IPR001789">
    <property type="entry name" value="Sig_transdc_resp-reg_receiver"/>
</dbReference>
<keyword evidence="9" id="KW-1185">Reference proteome</keyword>
<dbReference type="SMART" id="SM00448">
    <property type="entry name" value="REC"/>
    <property type="match status" value="1"/>
</dbReference>
<dbReference type="CDD" id="cd17535">
    <property type="entry name" value="REC_NarL-like"/>
    <property type="match status" value="1"/>
</dbReference>
<dbReference type="InterPro" id="IPR000792">
    <property type="entry name" value="Tscrpt_reg_LuxR_C"/>
</dbReference>
<evidence type="ECO:0000256" key="4">
    <source>
        <dbReference type="ARBA" id="ARBA00023163"/>
    </source>
</evidence>
<evidence type="ECO:0000256" key="3">
    <source>
        <dbReference type="ARBA" id="ARBA00023125"/>
    </source>
</evidence>
<dbReference type="Pfam" id="PF00196">
    <property type="entry name" value="GerE"/>
    <property type="match status" value="1"/>
</dbReference>
<dbReference type="PANTHER" id="PTHR43214">
    <property type="entry name" value="TWO-COMPONENT RESPONSE REGULATOR"/>
    <property type="match status" value="1"/>
</dbReference>
<dbReference type="Gene3D" id="3.40.50.2300">
    <property type="match status" value="1"/>
</dbReference>
<accession>A0ABZ2L5K0</accession>
<dbReference type="InterPro" id="IPR011006">
    <property type="entry name" value="CheY-like_superfamily"/>
</dbReference>
<dbReference type="RefSeq" id="WP_394835700.1">
    <property type="nucleotide sequence ID" value="NZ_CP089929.1"/>
</dbReference>